<dbReference type="AlphaFoldDB" id="A0A4R2TVD3"/>
<evidence type="ECO:0000313" key="3">
    <source>
        <dbReference type="Proteomes" id="UP000295504"/>
    </source>
</evidence>
<dbReference type="InterPro" id="IPR007359">
    <property type="entry name" value="SigmaE_reg_RseC_MucC"/>
</dbReference>
<evidence type="ECO:0000256" key="1">
    <source>
        <dbReference type="SAM" id="Phobius"/>
    </source>
</evidence>
<feature type="transmembrane region" description="Helical" evidence="1">
    <location>
        <begin position="96"/>
        <end position="113"/>
    </location>
</feature>
<dbReference type="PIRSF" id="PIRSF004923">
    <property type="entry name" value="RseC"/>
    <property type="match status" value="1"/>
</dbReference>
<keyword evidence="3" id="KW-1185">Reference proteome</keyword>
<keyword evidence="1" id="KW-0812">Transmembrane</keyword>
<dbReference type="PANTHER" id="PTHR35867">
    <property type="entry name" value="PROTEIN RSEC"/>
    <property type="match status" value="1"/>
</dbReference>
<keyword evidence="1" id="KW-1133">Transmembrane helix</keyword>
<dbReference type="EMBL" id="SLYC01000001">
    <property type="protein sequence ID" value="TCQ07938.1"/>
    <property type="molecule type" value="Genomic_DNA"/>
</dbReference>
<organism evidence="2 3">
    <name type="scientific">Serpentinicella alkaliphila</name>
    <dbReference type="NCBI Taxonomy" id="1734049"/>
    <lineage>
        <taxon>Bacteria</taxon>
        <taxon>Bacillati</taxon>
        <taxon>Bacillota</taxon>
        <taxon>Clostridia</taxon>
        <taxon>Peptostreptococcales</taxon>
        <taxon>Natronincolaceae</taxon>
        <taxon>Serpentinicella</taxon>
    </lineage>
</organism>
<gene>
    <name evidence="2" type="ORF">EDD79_100121</name>
</gene>
<sequence length="137" mass="15391">MKQVGVVTNVLDDKNAMVLVKRHSSCENCNACKMGREEKTLEVEAINRAQAQVGQNVTVDLEHQNVLKAAFIIYLIPLVTLIFTVAITITIFDNELISALVGFISMAIVFLVIKKNEHKFKDNEEYIPVITEIIETE</sequence>
<dbReference type="Pfam" id="PF04246">
    <property type="entry name" value="RseC_MucC"/>
    <property type="match status" value="1"/>
</dbReference>
<dbReference type="OrthoDB" id="307768at2"/>
<proteinExistence type="predicted"/>
<name>A0A4R2TVD3_9FIRM</name>
<protein>
    <submittedName>
        <fullName evidence="2">RseC/MucC-like positive regulator of sigma(E)</fullName>
    </submittedName>
</protein>
<comment type="caution">
    <text evidence="2">The sequence shown here is derived from an EMBL/GenBank/DDBJ whole genome shotgun (WGS) entry which is preliminary data.</text>
</comment>
<dbReference type="InterPro" id="IPR026268">
    <property type="entry name" value="RseC"/>
</dbReference>
<reference evidence="2 3" key="1">
    <citation type="submission" date="2019-03" db="EMBL/GenBank/DDBJ databases">
        <title>Genomic Encyclopedia of Type Strains, Phase IV (KMG-IV): sequencing the most valuable type-strain genomes for metagenomic binning, comparative biology and taxonomic classification.</title>
        <authorList>
            <person name="Goeker M."/>
        </authorList>
    </citation>
    <scope>NUCLEOTIDE SEQUENCE [LARGE SCALE GENOMIC DNA]</scope>
    <source>
        <strain evidence="2 3">DSM 100013</strain>
    </source>
</reference>
<evidence type="ECO:0000313" key="2">
    <source>
        <dbReference type="EMBL" id="TCQ07938.1"/>
    </source>
</evidence>
<accession>A0A4R2TVD3</accession>
<feature type="transmembrane region" description="Helical" evidence="1">
    <location>
        <begin position="71"/>
        <end position="90"/>
    </location>
</feature>
<dbReference type="Proteomes" id="UP000295504">
    <property type="component" value="Unassembled WGS sequence"/>
</dbReference>
<keyword evidence="1" id="KW-0472">Membrane</keyword>
<dbReference type="PANTHER" id="PTHR35867:SF1">
    <property type="entry name" value="PROTEIN RSEC"/>
    <property type="match status" value="1"/>
</dbReference>